<dbReference type="AlphaFoldDB" id="A0A8S3ZGS4"/>
<name>A0A8S3ZGS4_9EUPU</name>
<sequence length="131" mass="15020">MKQLRQVTHSLVNNNCSPRCPPVFHPVCPSPDHSTEHYQFRYDDGYSSQIGAVRLPLILGQPSRDGEFVFRHPPSPLEKPLRILPASPVPWWPPVCVKTDYVVQQAAPPRYCRIKVDDPRCLPNETIIKHF</sequence>
<gene>
    <name evidence="1" type="ORF">CUNI_LOCUS11890</name>
</gene>
<protein>
    <submittedName>
        <fullName evidence="1">Uncharacterized protein</fullName>
    </submittedName>
</protein>
<proteinExistence type="predicted"/>
<dbReference type="EMBL" id="CAJHNH020002332">
    <property type="protein sequence ID" value="CAG5126332.1"/>
    <property type="molecule type" value="Genomic_DNA"/>
</dbReference>
<comment type="caution">
    <text evidence="1">The sequence shown here is derived from an EMBL/GenBank/DDBJ whole genome shotgun (WGS) entry which is preliminary data.</text>
</comment>
<reference evidence="1" key="1">
    <citation type="submission" date="2021-04" db="EMBL/GenBank/DDBJ databases">
        <authorList>
            <consortium name="Molecular Ecology Group"/>
        </authorList>
    </citation>
    <scope>NUCLEOTIDE SEQUENCE</scope>
</reference>
<organism evidence="1 2">
    <name type="scientific">Candidula unifasciata</name>
    <dbReference type="NCBI Taxonomy" id="100452"/>
    <lineage>
        <taxon>Eukaryota</taxon>
        <taxon>Metazoa</taxon>
        <taxon>Spiralia</taxon>
        <taxon>Lophotrochozoa</taxon>
        <taxon>Mollusca</taxon>
        <taxon>Gastropoda</taxon>
        <taxon>Heterobranchia</taxon>
        <taxon>Euthyneura</taxon>
        <taxon>Panpulmonata</taxon>
        <taxon>Eupulmonata</taxon>
        <taxon>Stylommatophora</taxon>
        <taxon>Helicina</taxon>
        <taxon>Helicoidea</taxon>
        <taxon>Geomitridae</taxon>
        <taxon>Candidula</taxon>
    </lineage>
</organism>
<accession>A0A8S3ZGS4</accession>
<dbReference type="Proteomes" id="UP000678393">
    <property type="component" value="Unassembled WGS sequence"/>
</dbReference>
<dbReference type="OrthoDB" id="6160681at2759"/>
<evidence type="ECO:0000313" key="1">
    <source>
        <dbReference type="EMBL" id="CAG5126332.1"/>
    </source>
</evidence>
<keyword evidence="2" id="KW-1185">Reference proteome</keyword>
<evidence type="ECO:0000313" key="2">
    <source>
        <dbReference type="Proteomes" id="UP000678393"/>
    </source>
</evidence>